<accession>A0A8D8C5C5</accession>
<dbReference type="EMBL" id="HBUE01106289">
    <property type="protein sequence ID" value="CAG6487172.1"/>
    <property type="molecule type" value="Transcribed_RNA"/>
</dbReference>
<evidence type="ECO:0000313" key="2">
    <source>
        <dbReference type="EMBL" id="CAG6487172.1"/>
    </source>
</evidence>
<protein>
    <submittedName>
        <fullName evidence="2">(northern house mosquito) hypothetical protein</fullName>
    </submittedName>
</protein>
<organism evidence="2">
    <name type="scientific">Culex pipiens</name>
    <name type="common">House mosquito</name>
    <dbReference type="NCBI Taxonomy" id="7175"/>
    <lineage>
        <taxon>Eukaryota</taxon>
        <taxon>Metazoa</taxon>
        <taxon>Ecdysozoa</taxon>
        <taxon>Arthropoda</taxon>
        <taxon>Hexapoda</taxon>
        <taxon>Insecta</taxon>
        <taxon>Pterygota</taxon>
        <taxon>Neoptera</taxon>
        <taxon>Endopterygota</taxon>
        <taxon>Diptera</taxon>
        <taxon>Nematocera</taxon>
        <taxon>Culicoidea</taxon>
        <taxon>Culicidae</taxon>
        <taxon>Culicinae</taxon>
        <taxon>Culicini</taxon>
        <taxon>Culex</taxon>
        <taxon>Culex</taxon>
    </lineage>
</organism>
<proteinExistence type="predicted"/>
<name>A0A8D8C5C5_CULPI</name>
<feature type="compositionally biased region" description="Basic residues" evidence="1">
    <location>
        <begin position="73"/>
        <end position="84"/>
    </location>
</feature>
<reference evidence="2" key="1">
    <citation type="submission" date="2021-05" db="EMBL/GenBank/DDBJ databases">
        <authorList>
            <person name="Alioto T."/>
            <person name="Alioto T."/>
            <person name="Gomez Garrido J."/>
        </authorList>
    </citation>
    <scope>NUCLEOTIDE SEQUENCE</scope>
</reference>
<dbReference type="AlphaFoldDB" id="A0A8D8C5C5"/>
<feature type="region of interest" description="Disordered" evidence="1">
    <location>
        <begin position="1"/>
        <end position="34"/>
    </location>
</feature>
<feature type="region of interest" description="Disordered" evidence="1">
    <location>
        <begin position="54"/>
        <end position="90"/>
    </location>
</feature>
<feature type="compositionally biased region" description="Polar residues" evidence="1">
    <location>
        <begin position="1"/>
        <end position="21"/>
    </location>
</feature>
<dbReference type="EMBL" id="HBUE01106290">
    <property type="protein sequence ID" value="CAG6487174.1"/>
    <property type="molecule type" value="Transcribed_RNA"/>
</dbReference>
<sequence>MTTTSSNLPPIQRYQKSSEFQSPAMLPRRNHLRPEFTQMLRPRASLVRRCPIATEHRRSDTFPPRQNQTPLKARLRRRRRRRLSKLPPSGTCCKPAWSPLISWSTMKTLLKESWGLLC</sequence>
<evidence type="ECO:0000256" key="1">
    <source>
        <dbReference type="SAM" id="MobiDB-lite"/>
    </source>
</evidence>